<evidence type="ECO:0000313" key="2">
    <source>
        <dbReference type="Proteomes" id="UP000244336"/>
    </source>
</evidence>
<reference evidence="1 2" key="1">
    <citation type="submission" date="2018-04" db="EMBL/GenBank/DDBJ databases">
        <title>WGS assembly of Panicum hallii var. hallii HAL2.</title>
        <authorList>
            <person name="Lovell J."/>
            <person name="Jenkins J."/>
            <person name="Lowry D."/>
            <person name="Mamidi S."/>
            <person name="Sreedasyam A."/>
            <person name="Weng X."/>
            <person name="Barry K."/>
            <person name="Bonette J."/>
            <person name="Campitelli B."/>
            <person name="Daum C."/>
            <person name="Gordon S."/>
            <person name="Gould B."/>
            <person name="Lipzen A."/>
            <person name="MacQueen A."/>
            <person name="Palacio-Mejia J."/>
            <person name="Plott C."/>
            <person name="Shakirov E."/>
            <person name="Shu S."/>
            <person name="Yoshinaga Y."/>
            <person name="Zane M."/>
            <person name="Rokhsar D."/>
            <person name="Grimwood J."/>
            <person name="Schmutz J."/>
            <person name="Juenger T."/>
        </authorList>
    </citation>
    <scope>NUCLEOTIDE SEQUENCE [LARGE SCALE GENOMIC DNA]</scope>
    <source>
        <strain evidence="2">cv. HAL2</strain>
    </source>
</reference>
<gene>
    <name evidence="1" type="ORF">GQ55_2G216200</name>
</gene>
<dbReference type="OrthoDB" id="712278at2759"/>
<keyword evidence="2" id="KW-1185">Reference proteome</keyword>
<organism evidence="1 2">
    <name type="scientific">Panicum hallii var. hallii</name>
    <dbReference type="NCBI Taxonomy" id="1504633"/>
    <lineage>
        <taxon>Eukaryota</taxon>
        <taxon>Viridiplantae</taxon>
        <taxon>Streptophyta</taxon>
        <taxon>Embryophyta</taxon>
        <taxon>Tracheophyta</taxon>
        <taxon>Spermatophyta</taxon>
        <taxon>Magnoliopsida</taxon>
        <taxon>Liliopsida</taxon>
        <taxon>Poales</taxon>
        <taxon>Poaceae</taxon>
        <taxon>PACMAD clade</taxon>
        <taxon>Panicoideae</taxon>
        <taxon>Panicodae</taxon>
        <taxon>Paniceae</taxon>
        <taxon>Panicinae</taxon>
        <taxon>Panicum</taxon>
        <taxon>Panicum sect. Panicum</taxon>
    </lineage>
</organism>
<accession>A0A2T7ER39</accession>
<evidence type="ECO:0000313" key="1">
    <source>
        <dbReference type="EMBL" id="PUZ70296.1"/>
    </source>
</evidence>
<sequence>MSPALPQLHGSELPSPPASSCSLLLQPWLRGARECGYSRVSRFRFGMKYSGFLHLDPCLLFSCT</sequence>
<dbReference type="EMBL" id="CM009750">
    <property type="protein sequence ID" value="PUZ70296.1"/>
    <property type="molecule type" value="Genomic_DNA"/>
</dbReference>
<dbReference type="Gramene" id="PUZ70296">
    <property type="protein sequence ID" value="PUZ70296"/>
    <property type="gene ID" value="GQ55_2G216200"/>
</dbReference>
<name>A0A2T7ER39_9POAL</name>
<proteinExistence type="predicted"/>
<protein>
    <submittedName>
        <fullName evidence="1">Uncharacterized protein</fullName>
    </submittedName>
</protein>
<dbReference type="Proteomes" id="UP000244336">
    <property type="component" value="Chromosome 2"/>
</dbReference>
<dbReference type="AlphaFoldDB" id="A0A2T7ER39"/>